<comment type="subcellular location">
    <subcellularLocation>
        <location evidence="6">Cell membrane</location>
        <topology evidence="6">Multi-pass membrane protein</topology>
    </subcellularLocation>
    <subcellularLocation>
        <location evidence="1">Membrane</location>
    </subcellularLocation>
</comment>
<dbReference type="GO" id="GO:0005886">
    <property type="term" value="C:plasma membrane"/>
    <property type="evidence" value="ECO:0007669"/>
    <property type="project" value="UniProtKB-SubCell"/>
</dbReference>
<dbReference type="InterPro" id="IPR002994">
    <property type="entry name" value="Surf1/Shy1"/>
</dbReference>
<keyword evidence="6" id="KW-1003">Cell membrane</keyword>
<dbReference type="PROSITE" id="PS50895">
    <property type="entry name" value="SURF1"/>
    <property type="match status" value="1"/>
</dbReference>
<gene>
    <name evidence="7" type="ORF">ABW22_04470</name>
</gene>
<keyword evidence="8" id="KW-1185">Reference proteome</keyword>
<dbReference type="OrthoDB" id="9789940at2"/>
<dbReference type="CDD" id="cd06662">
    <property type="entry name" value="SURF1"/>
    <property type="match status" value="1"/>
</dbReference>
<keyword evidence="4 6" id="KW-1133">Transmembrane helix</keyword>
<sequence length="249" mass="27807">MHLLKLRVGRWVFSPTLWPTLAALFFFVLTLWLGNWQSERADTKRALQARYDAAVGDAPIHVGNTLLDRDSVLYRKLEVEGVFDDAHTILLDNRVLDGVAGYHVLTPLRINGGGLAILVNRGWVAAGRTRDQVPVPPTPAGVVRLEGMAVNPYTRYVELAPTAPQGRVWQNLDFARYAATTGLRLQPVLLLQTSSQADNLQRNWPRPDSGVSTHVSYAVQWYSLAATLTVLWLIMNVRRCRDGDVNSKL</sequence>
<dbReference type="EMBL" id="LDUG01000016">
    <property type="protein sequence ID" value="KVW97358.1"/>
    <property type="molecule type" value="Genomic_DNA"/>
</dbReference>
<comment type="caution">
    <text evidence="6">Lacks conserved residue(s) required for the propagation of feature annotation.</text>
</comment>
<comment type="similarity">
    <text evidence="2 6">Belongs to the SURF1 family.</text>
</comment>
<organism evidence="7 8">
    <name type="scientific">Thiobacillus denitrificans</name>
    <dbReference type="NCBI Taxonomy" id="36861"/>
    <lineage>
        <taxon>Bacteria</taxon>
        <taxon>Pseudomonadati</taxon>
        <taxon>Pseudomonadota</taxon>
        <taxon>Betaproteobacteria</taxon>
        <taxon>Nitrosomonadales</taxon>
        <taxon>Thiobacillaceae</taxon>
        <taxon>Thiobacillus</taxon>
    </lineage>
</organism>
<dbReference type="PATRIC" id="fig|36861.3.peg.351"/>
<evidence type="ECO:0000256" key="3">
    <source>
        <dbReference type="ARBA" id="ARBA00022692"/>
    </source>
</evidence>
<comment type="caution">
    <text evidence="7">The sequence shown here is derived from an EMBL/GenBank/DDBJ whole genome shotgun (WGS) entry which is preliminary data.</text>
</comment>
<keyword evidence="3 6" id="KW-0812">Transmembrane</keyword>
<dbReference type="STRING" id="1123392.GCA_000376425_00874"/>
<evidence type="ECO:0000256" key="6">
    <source>
        <dbReference type="RuleBase" id="RU363076"/>
    </source>
</evidence>
<name>A0A106BRL3_THIDE</name>
<protein>
    <recommendedName>
        <fullName evidence="6">SURF1-like protein</fullName>
    </recommendedName>
</protein>
<dbReference type="AlphaFoldDB" id="A0A106BRL3"/>
<dbReference type="Proteomes" id="UP000064243">
    <property type="component" value="Unassembled WGS sequence"/>
</dbReference>
<dbReference type="Pfam" id="PF02104">
    <property type="entry name" value="SURF1"/>
    <property type="match status" value="1"/>
</dbReference>
<accession>A0A106BRL3</accession>
<dbReference type="PANTHER" id="PTHR23427">
    <property type="entry name" value="SURFEIT LOCUS PROTEIN"/>
    <property type="match status" value="1"/>
</dbReference>
<dbReference type="InterPro" id="IPR045214">
    <property type="entry name" value="Surf1/Surf4"/>
</dbReference>
<evidence type="ECO:0000313" key="8">
    <source>
        <dbReference type="Proteomes" id="UP000064243"/>
    </source>
</evidence>
<evidence type="ECO:0000313" key="7">
    <source>
        <dbReference type="EMBL" id="KVW97358.1"/>
    </source>
</evidence>
<evidence type="ECO:0000256" key="4">
    <source>
        <dbReference type="ARBA" id="ARBA00022989"/>
    </source>
</evidence>
<proteinExistence type="inferred from homology"/>
<dbReference type="RefSeq" id="WP_059752331.1">
    <property type="nucleotide sequence ID" value="NZ_LDUG01000016.1"/>
</dbReference>
<evidence type="ECO:0000256" key="1">
    <source>
        <dbReference type="ARBA" id="ARBA00004370"/>
    </source>
</evidence>
<evidence type="ECO:0000256" key="5">
    <source>
        <dbReference type="ARBA" id="ARBA00023136"/>
    </source>
</evidence>
<reference evidence="7" key="1">
    <citation type="journal article" date="2015" name="Appl. Environ. Microbiol.">
        <title>Aerobic and Anaerobic Thiosulfate Oxidation by a Cold-Adapted, Subglacial Chemoautotroph.</title>
        <authorList>
            <person name="Harrold Z.R."/>
            <person name="Skidmore M.L."/>
            <person name="Hamilton T.L."/>
            <person name="Desch L."/>
            <person name="Amada K."/>
            <person name="van Gelder W."/>
            <person name="Glover K."/>
            <person name="Roden E.E."/>
            <person name="Boyd E.S."/>
        </authorList>
    </citation>
    <scope>NUCLEOTIDE SEQUENCE [LARGE SCALE GENOMIC DNA]</scope>
    <source>
        <strain evidence="7">RG</strain>
    </source>
</reference>
<keyword evidence="5 6" id="KW-0472">Membrane</keyword>
<dbReference type="PANTHER" id="PTHR23427:SF2">
    <property type="entry name" value="SURFEIT LOCUS PROTEIN 1"/>
    <property type="match status" value="1"/>
</dbReference>
<feature type="transmembrane region" description="Helical" evidence="6">
    <location>
        <begin position="12"/>
        <end position="34"/>
    </location>
</feature>
<evidence type="ECO:0000256" key="2">
    <source>
        <dbReference type="ARBA" id="ARBA00007165"/>
    </source>
</evidence>